<evidence type="ECO:0000259" key="1">
    <source>
        <dbReference type="Pfam" id="PF13577"/>
    </source>
</evidence>
<dbReference type="Gene3D" id="3.10.450.50">
    <property type="match status" value="1"/>
</dbReference>
<dbReference type="Proteomes" id="UP000266287">
    <property type="component" value="Unassembled WGS sequence"/>
</dbReference>
<sequence length="160" mass="18012">MKKIVLTLIFLLVISFIVVLIVTRHNDERQIHGYLISLAAMLSKSINGGGIVALAEIHRIGAFFTDDCRIVVGDSIPEIHGREALIATIYQIRKMVADEVEVAFHDVSITIRKNKVTAISIKTAVVTHASAREIRDIEMHWEKTEERWKIAEAKAIPILY</sequence>
<feature type="domain" description="SnoaL-like" evidence="1">
    <location>
        <begin position="60"/>
        <end position="152"/>
    </location>
</feature>
<name>A0A399FZ88_UNCN2</name>
<reference evidence="2 3" key="1">
    <citation type="submission" date="2018-08" db="EMBL/GenBank/DDBJ databases">
        <title>Draft genome of candidate division NPL-UPA2 bacterium Unc8 that adapted to ultra-basic serpentinizing groundwater.</title>
        <authorList>
            <person name="Ishii S."/>
            <person name="Suzuki S."/>
            <person name="Nealson K.H."/>
        </authorList>
    </citation>
    <scope>NUCLEOTIDE SEQUENCE [LARGE SCALE GENOMIC DNA]</scope>
    <source>
        <strain evidence="2">Unc8</strain>
    </source>
</reference>
<dbReference type="SUPFAM" id="SSF54427">
    <property type="entry name" value="NTF2-like"/>
    <property type="match status" value="1"/>
</dbReference>
<evidence type="ECO:0000313" key="2">
    <source>
        <dbReference type="EMBL" id="RII00739.1"/>
    </source>
</evidence>
<dbReference type="EMBL" id="NDHY01000002">
    <property type="protein sequence ID" value="RII00739.1"/>
    <property type="molecule type" value="Genomic_DNA"/>
</dbReference>
<organism evidence="2 3">
    <name type="scientific">candidate division NPL-UPA2 bacterium Unc8</name>
    <dbReference type="NCBI Taxonomy" id="1980939"/>
    <lineage>
        <taxon>Bacteria</taxon>
    </lineage>
</organism>
<dbReference type="InterPro" id="IPR032710">
    <property type="entry name" value="NTF2-like_dom_sf"/>
</dbReference>
<proteinExistence type="predicted"/>
<protein>
    <recommendedName>
        <fullName evidence="1">SnoaL-like domain-containing protein</fullName>
    </recommendedName>
</protein>
<accession>A0A399FZ88</accession>
<dbReference type="InterPro" id="IPR037401">
    <property type="entry name" value="SnoaL-like"/>
</dbReference>
<gene>
    <name evidence="2" type="ORF">B9J77_01620</name>
</gene>
<dbReference type="AlphaFoldDB" id="A0A399FZ88"/>
<comment type="caution">
    <text evidence="2">The sequence shown here is derived from an EMBL/GenBank/DDBJ whole genome shotgun (WGS) entry which is preliminary data.</text>
</comment>
<dbReference type="Pfam" id="PF13577">
    <property type="entry name" value="SnoaL_4"/>
    <property type="match status" value="1"/>
</dbReference>
<evidence type="ECO:0000313" key="3">
    <source>
        <dbReference type="Proteomes" id="UP000266287"/>
    </source>
</evidence>